<evidence type="ECO:0000256" key="2">
    <source>
        <dbReference type="SAM" id="MobiDB-lite"/>
    </source>
</evidence>
<protein>
    <submittedName>
        <fullName evidence="3">Uncharacterized protein</fullName>
    </submittedName>
</protein>
<organism evidence="3 4">
    <name type="scientific">Mycobacterium numidiamassiliense</name>
    <dbReference type="NCBI Taxonomy" id="1841861"/>
    <lineage>
        <taxon>Bacteria</taxon>
        <taxon>Bacillati</taxon>
        <taxon>Actinomycetota</taxon>
        <taxon>Actinomycetes</taxon>
        <taxon>Mycobacteriales</taxon>
        <taxon>Mycobacteriaceae</taxon>
        <taxon>Mycobacterium</taxon>
    </lineage>
</organism>
<reference evidence="3 4" key="1">
    <citation type="submission" date="2017-01" db="EMBL/GenBank/DDBJ databases">
        <authorList>
            <consortium name="Urmite Genomes"/>
        </authorList>
    </citation>
    <scope>NUCLEOTIDE SEQUENCE [LARGE SCALE GENOMIC DNA]</scope>
    <source>
        <strain evidence="3 4">AB215</strain>
    </source>
</reference>
<feature type="compositionally biased region" description="Basic and acidic residues" evidence="2">
    <location>
        <begin position="257"/>
        <end position="278"/>
    </location>
</feature>
<dbReference type="InterPro" id="IPR031832">
    <property type="entry name" value="DUF4747"/>
</dbReference>
<name>A0A2U3P4L4_9MYCO</name>
<keyword evidence="4" id="KW-1185">Reference proteome</keyword>
<accession>A0A2U3P4L4</accession>
<evidence type="ECO:0000256" key="1">
    <source>
        <dbReference type="SAM" id="Coils"/>
    </source>
</evidence>
<gene>
    <name evidence="3" type="ORF">MNAB215_837</name>
</gene>
<evidence type="ECO:0000313" key="3">
    <source>
        <dbReference type="EMBL" id="SPM38660.1"/>
    </source>
</evidence>
<dbReference type="Pfam" id="PF15931">
    <property type="entry name" value="DUF4747"/>
    <property type="match status" value="1"/>
</dbReference>
<dbReference type="AlphaFoldDB" id="A0A2U3P4L4"/>
<feature type="compositionally biased region" description="Acidic residues" evidence="2">
    <location>
        <begin position="316"/>
        <end position="325"/>
    </location>
</feature>
<keyword evidence="1" id="KW-0175">Coiled coil</keyword>
<sequence>MLTLERRSRRRSVGGPRAVTKAIRPCCNTPKIDTLAASATIKLRRMAKTGTGRVYGVRFIPPAQMGLFGSPTEALIARLSPGNRVTRRGRDWIIGRTQTDGGVLSGRLGFVADGAVTEVWDEGAKDFRDETTQRGVTTTFAVNIDRLTAFIQERTHIPINSAITALEEILNEGRTQKDLRWSIESRKGTQSLQRWLETVDKVTAVRLTVRKPNPRWQDARNLQKIMENAEAEIANIELENQNGIDINSDFISETQSHIDRGYGDGRYEGVRTDDDGTHKTSFSTRVGTEELHDEAPTTESGEVDESVLRSRLADETQSEETGDDG</sequence>
<dbReference type="STRING" id="1841861.GCA_900157365_05040"/>
<feature type="coiled-coil region" evidence="1">
    <location>
        <begin position="219"/>
        <end position="246"/>
    </location>
</feature>
<evidence type="ECO:0000313" key="4">
    <source>
        <dbReference type="Proteomes" id="UP000240424"/>
    </source>
</evidence>
<dbReference type="EMBL" id="FUEZ01000003">
    <property type="protein sequence ID" value="SPM38660.1"/>
    <property type="molecule type" value="Genomic_DNA"/>
</dbReference>
<dbReference type="Proteomes" id="UP000240424">
    <property type="component" value="Unassembled WGS sequence"/>
</dbReference>
<proteinExistence type="predicted"/>
<feature type="region of interest" description="Disordered" evidence="2">
    <location>
        <begin position="257"/>
        <end position="325"/>
    </location>
</feature>